<dbReference type="PANTHER" id="PTHR23037">
    <property type="entry name" value="CYTOKINE RECEPTOR"/>
    <property type="match status" value="1"/>
</dbReference>
<evidence type="ECO:0000256" key="2">
    <source>
        <dbReference type="ARBA" id="ARBA00022692"/>
    </source>
</evidence>
<dbReference type="CDD" id="cd00063">
    <property type="entry name" value="FN3"/>
    <property type="match status" value="1"/>
</dbReference>
<dbReference type="PROSITE" id="PS01355">
    <property type="entry name" value="HEMATOPO_REC_S_F1"/>
    <property type="match status" value="1"/>
</dbReference>
<evidence type="ECO:0000256" key="3">
    <source>
        <dbReference type="ARBA" id="ARBA00022729"/>
    </source>
</evidence>
<keyword evidence="4 8" id="KW-1133">Transmembrane helix</keyword>
<reference evidence="11" key="3">
    <citation type="submission" date="2025-09" db="UniProtKB">
        <authorList>
            <consortium name="Ensembl"/>
        </authorList>
    </citation>
    <scope>IDENTIFICATION</scope>
</reference>
<evidence type="ECO:0000313" key="11">
    <source>
        <dbReference type="Ensembl" id="ENSPFOP00000015138.1"/>
    </source>
</evidence>
<dbReference type="PANTHER" id="PTHR23037:SF7">
    <property type="entry name" value="INTERLEUKIN-21 RECEPTOR"/>
    <property type="match status" value="1"/>
</dbReference>
<keyword evidence="12" id="KW-1185">Reference proteome</keyword>
<dbReference type="AlphaFoldDB" id="A0A087YAT5"/>
<feature type="chain" id="PRO_5001834249" description="Fibronectin type-III domain-containing protein" evidence="9">
    <location>
        <begin position="29"/>
        <end position="459"/>
    </location>
</feature>
<dbReference type="SUPFAM" id="SSF49265">
    <property type="entry name" value="Fibronectin type III"/>
    <property type="match status" value="1"/>
</dbReference>
<evidence type="ECO:0000256" key="9">
    <source>
        <dbReference type="SAM" id="SignalP"/>
    </source>
</evidence>
<evidence type="ECO:0000256" key="1">
    <source>
        <dbReference type="ARBA" id="ARBA00004479"/>
    </source>
</evidence>
<evidence type="ECO:0000256" key="6">
    <source>
        <dbReference type="ARBA" id="ARBA00023170"/>
    </source>
</evidence>
<dbReference type="EMBL" id="AYCK01017719">
    <property type="status" value="NOT_ANNOTATED_CDS"/>
    <property type="molecule type" value="Genomic_DNA"/>
</dbReference>
<keyword evidence="2 8" id="KW-0812">Transmembrane</keyword>
<dbReference type="Gene3D" id="2.60.40.10">
    <property type="entry name" value="Immunoglobulins"/>
    <property type="match status" value="1"/>
</dbReference>
<organism evidence="11 12">
    <name type="scientific">Poecilia formosa</name>
    <name type="common">Amazon molly</name>
    <name type="synonym">Limia formosa</name>
    <dbReference type="NCBI Taxonomy" id="48698"/>
    <lineage>
        <taxon>Eukaryota</taxon>
        <taxon>Metazoa</taxon>
        <taxon>Chordata</taxon>
        <taxon>Craniata</taxon>
        <taxon>Vertebrata</taxon>
        <taxon>Euteleostomi</taxon>
        <taxon>Actinopterygii</taxon>
        <taxon>Neopterygii</taxon>
        <taxon>Teleostei</taxon>
        <taxon>Neoteleostei</taxon>
        <taxon>Acanthomorphata</taxon>
        <taxon>Ovalentaria</taxon>
        <taxon>Atherinomorphae</taxon>
        <taxon>Cyprinodontiformes</taxon>
        <taxon>Poeciliidae</taxon>
        <taxon>Poeciliinae</taxon>
        <taxon>Poecilia</taxon>
    </lineage>
</organism>
<feature type="domain" description="Fibronectin type-III" evidence="10">
    <location>
        <begin position="136"/>
        <end position="245"/>
    </location>
</feature>
<evidence type="ECO:0000313" key="12">
    <source>
        <dbReference type="Proteomes" id="UP000028760"/>
    </source>
</evidence>
<dbReference type="STRING" id="48698.ENSPFOP00000015138"/>
<dbReference type="Ensembl" id="ENSPFOT00000015160.1">
    <property type="protein sequence ID" value="ENSPFOP00000015138.1"/>
    <property type="gene ID" value="ENSPFOG00000015106.1"/>
</dbReference>
<evidence type="ECO:0000256" key="5">
    <source>
        <dbReference type="ARBA" id="ARBA00023136"/>
    </source>
</evidence>
<reference evidence="11" key="2">
    <citation type="submission" date="2025-08" db="UniProtKB">
        <authorList>
            <consortium name="Ensembl"/>
        </authorList>
    </citation>
    <scope>IDENTIFICATION</scope>
</reference>
<keyword evidence="5 8" id="KW-0472">Membrane</keyword>
<keyword evidence="6" id="KW-0675">Receptor</keyword>
<dbReference type="eggNOG" id="ENOG502S6QZ">
    <property type="taxonomic scope" value="Eukaryota"/>
</dbReference>
<sequence>MFTDEERRPPLRMKLLILTLLRSTWLLGDPAADTDYNLDCVNNYLFTLNCSLNASPAASNQTYWLKVISDLDQTEYKCLLKNTTAGFFCSLDRSLIPYNETEKFSDDEHFEISLCKNHNEICELLKEDYEPELHIKPSAPCCLEVSHNATRLRFTWKSTYERFSRMGLRENLMYQLQIHKMADKHRLEARNITISSVSTTHSVEDEHFEPSTEYAAQVRSSPNQVHYQGQWSDWSSVVQWRMEPAADAFKENEFIFNLPLTFGLLCALVVLVLVCYGSVRKWKRSTFIPTPAPYFHSLYKDCQGDFKSWVLTQENAADVLKPEEALQVDSLVECMPVQDFQFDQYPAQFQQHFMENRAYSNMSSSVDVLSMRESVCGCAAPLLDQRLSARSLSGYCRSCSPAQDSGCWLCSDTSLEKESSWYCNEYCTLSCLQQAGCAAAGCHGDLKAQPRFSDAGMEG</sequence>
<keyword evidence="7" id="KW-0325">Glycoprotein</keyword>
<accession>A0A087YAT5</accession>
<evidence type="ECO:0000256" key="7">
    <source>
        <dbReference type="ARBA" id="ARBA00023180"/>
    </source>
</evidence>
<proteinExistence type="predicted"/>
<evidence type="ECO:0000259" key="10">
    <source>
        <dbReference type="PROSITE" id="PS50853"/>
    </source>
</evidence>
<dbReference type="GO" id="GO:0004896">
    <property type="term" value="F:cytokine receptor activity"/>
    <property type="evidence" value="ECO:0007669"/>
    <property type="project" value="InterPro"/>
</dbReference>
<dbReference type="InterPro" id="IPR003961">
    <property type="entry name" value="FN3_dom"/>
</dbReference>
<dbReference type="InterPro" id="IPR003531">
    <property type="entry name" value="Hempt_rcpt_S_F1_CS"/>
</dbReference>
<keyword evidence="3 9" id="KW-0732">Signal</keyword>
<feature type="signal peptide" evidence="9">
    <location>
        <begin position="1"/>
        <end position="28"/>
    </location>
</feature>
<dbReference type="GeneTree" id="ENSGT00940000167095"/>
<comment type="subcellular location">
    <subcellularLocation>
        <location evidence="1">Membrane</location>
        <topology evidence="1">Single-pass type I membrane protein</topology>
    </subcellularLocation>
</comment>
<dbReference type="OMA" id="CNEYCTL"/>
<protein>
    <recommendedName>
        <fullName evidence="10">Fibronectin type-III domain-containing protein</fullName>
    </recommendedName>
</protein>
<dbReference type="InterPro" id="IPR013783">
    <property type="entry name" value="Ig-like_fold"/>
</dbReference>
<dbReference type="PROSITE" id="PS50853">
    <property type="entry name" value="FN3"/>
    <property type="match status" value="1"/>
</dbReference>
<evidence type="ECO:0000256" key="8">
    <source>
        <dbReference type="SAM" id="Phobius"/>
    </source>
</evidence>
<dbReference type="Proteomes" id="UP000028760">
    <property type="component" value="Unassembled WGS sequence"/>
</dbReference>
<feature type="transmembrane region" description="Helical" evidence="8">
    <location>
        <begin position="254"/>
        <end position="276"/>
    </location>
</feature>
<dbReference type="GO" id="GO:0009897">
    <property type="term" value="C:external side of plasma membrane"/>
    <property type="evidence" value="ECO:0007669"/>
    <property type="project" value="TreeGrafter"/>
</dbReference>
<dbReference type="InterPro" id="IPR036116">
    <property type="entry name" value="FN3_sf"/>
</dbReference>
<reference evidence="12" key="1">
    <citation type="submission" date="2013-10" db="EMBL/GenBank/DDBJ databases">
        <authorList>
            <person name="Schartl M."/>
            <person name="Warren W."/>
        </authorList>
    </citation>
    <scope>NUCLEOTIDE SEQUENCE [LARGE SCALE GENOMIC DNA]</scope>
    <source>
        <strain evidence="12">female</strain>
    </source>
</reference>
<evidence type="ECO:0000256" key="4">
    <source>
        <dbReference type="ARBA" id="ARBA00022989"/>
    </source>
</evidence>
<name>A0A087YAT5_POEFO</name>